<comment type="similarity">
    <text evidence="2">Belongs to the sodium:solute symporter (SSF) (TC 2.A.21) family.</text>
</comment>
<feature type="transmembrane region" description="Helical" evidence="6">
    <location>
        <begin position="409"/>
        <end position="427"/>
    </location>
</feature>
<evidence type="ECO:0008006" key="8">
    <source>
        <dbReference type="Google" id="ProtNLM"/>
    </source>
</evidence>
<dbReference type="InterPro" id="IPR001734">
    <property type="entry name" value="Na/solute_symporter"/>
</dbReference>
<proteinExistence type="inferred from homology"/>
<keyword evidence="4 6" id="KW-1133">Transmembrane helix</keyword>
<dbReference type="EMBL" id="UINC01001307">
    <property type="protein sequence ID" value="SUZ77202.1"/>
    <property type="molecule type" value="Genomic_DNA"/>
</dbReference>
<dbReference type="PANTHER" id="PTHR11819:SF195">
    <property type="entry name" value="SODIUM_GLUCOSE COTRANSPORTER 4"/>
    <property type="match status" value="1"/>
</dbReference>
<dbReference type="PANTHER" id="PTHR11819">
    <property type="entry name" value="SOLUTE CARRIER FAMILY 5"/>
    <property type="match status" value="1"/>
</dbReference>
<feature type="transmembrane region" description="Helical" evidence="6">
    <location>
        <begin position="465"/>
        <end position="482"/>
    </location>
</feature>
<comment type="subcellular location">
    <subcellularLocation>
        <location evidence="1">Membrane</location>
        <topology evidence="1">Multi-pass membrane protein</topology>
    </subcellularLocation>
</comment>
<evidence type="ECO:0000256" key="1">
    <source>
        <dbReference type="ARBA" id="ARBA00004141"/>
    </source>
</evidence>
<feature type="transmembrane region" description="Helical" evidence="6">
    <location>
        <begin position="494"/>
        <end position="512"/>
    </location>
</feature>
<dbReference type="PROSITE" id="PS50283">
    <property type="entry name" value="NA_SOLUT_SYMP_3"/>
    <property type="match status" value="1"/>
</dbReference>
<feature type="transmembrane region" description="Helical" evidence="6">
    <location>
        <begin position="268"/>
        <end position="291"/>
    </location>
</feature>
<feature type="transmembrane region" description="Helical" evidence="6">
    <location>
        <begin position="367"/>
        <end position="389"/>
    </location>
</feature>
<reference evidence="7" key="1">
    <citation type="submission" date="2018-05" db="EMBL/GenBank/DDBJ databases">
        <authorList>
            <person name="Lanie J.A."/>
            <person name="Ng W.-L."/>
            <person name="Kazmierczak K.M."/>
            <person name="Andrzejewski T.M."/>
            <person name="Davidsen T.M."/>
            <person name="Wayne K.J."/>
            <person name="Tettelin H."/>
            <person name="Glass J.I."/>
            <person name="Rusch D."/>
            <person name="Podicherti R."/>
            <person name="Tsui H.-C.T."/>
            <person name="Winkler M.E."/>
        </authorList>
    </citation>
    <scope>NUCLEOTIDE SEQUENCE</scope>
</reference>
<evidence type="ECO:0000256" key="6">
    <source>
        <dbReference type="SAM" id="Phobius"/>
    </source>
</evidence>
<accession>A0A381QD08</accession>
<protein>
    <recommendedName>
        <fullName evidence="8">Sodium transporter</fullName>
    </recommendedName>
</protein>
<dbReference type="InterPro" id="IPR038377">
    <property type="entry name" value="Na/Glc_symporter_sf"/>
</dbReference>
<feature type="transmembrane region" description="Helical" evidence="6">
    <location>
        <begin position="6"/>
        <end position="25"/>
    </location>
</feature>
<sequence length="590" mass="64503">MVLGGIDYFIIIFYLIGTVLLGIYIGRKMKSGQDYFLAGRSLPWWAIGMSLVVTDIGATDMVGIAGAAYLYGIVLGNYDWLGSVPVMVVGAFLFIPMFWRSKVSTIPEWLGARYNDSVRTISAVIWGVVTAFGLGVTLYATALMFNLLLDLNPKVIVVTESQEVRKKVVVATAAGKTHDFIFLQEGDQIQSVIDSKDPNLVLVDLKWKGSVTSENPISLFHVDEVNANWGQSMMDKARPPTWTLMYSIIIMSILIGTYTLFGGLKAVVYTDVLQCVVMLGGSLFVLFFGIYKLGGIGEFVATIQSLGDRAENHFELVLPVDTATPHPWSGIFLGLGLVLANAYWFGNQNMVQRTLGAKSEADAKASYVFGSILKILIPFAMVIPGIIALAHNPNITDADKAMATLVRDILPTGLLGIFFAAFLAGLMSSVDSALNSGATIWTKDIYQKFVKPDATDEHLLDVGRWITAAMLGIAIFFAQFAARFESIYDLSQTILSFFQGPSLAIIVLGMLWKRATGKAALISLLSGVMFAGTLMWVNSNASVPLFKVSEPFLYVAWWSFVLSVVIVIIVSLLTPPEPESKLKGLVYRYE</sequence>
<dbReference type="Pfam" id="PF00474">
    <property type="entry name" value="SSF"/>
    <property type="match status" value="2"/>
</dbReference>
<keyword evidence="5 6" id="KW-0472">Membrane</keyword>
<evidence type="ECO:0000256" key="5">
    <source>
        <dbReference type="ARBA" id="ARBA00023136"/>
    </source>
</evidence>
<dbReference type="GO" id="GO:0005412">
    <property type="term" value="F:D-glucose:sodium symporter activity"/>
    <property type="evidence" value="ECO:0007669"/>
    <property type="project" value="TreeGrafter"/>
</dbReference>
<organism evidence="7">
    <name type="scientific">marine metagenome</name>
    <dbReference type="NCBI Taxonomy" id="408172"/>
    <lineage>
        <taxon>unclassified sequences</taxon>
        <taxon>metagenomes</taxon>
        <taxon>ecological metagenomes</taxon>
    </lineage>
</organism>
<dbReference type="Gene3D" id="1.20.1730.10">
    <property type="entry name" value="Sodium/glucose cotransporter"/>
    <property type="match status" value="1"/>
</dbReference>
<feature type="transmembrane region" description="Helical" evidence="6">
    <location>
        <begin position="242"/>
        <end position="261"/>
    </location>
</feature>
<feature type="transmembrane region" description="Helical" evidence="6">
    <location>
        <begin position="328"/>
        <end position="346"/>
    </location>
</feature>
<dbReference type="AlphaFoldDB" id="A0A381QD08"/>
<name>A0A381QD08_9ZZZZ</name>
<evidence type="ECO:0000256" key="2">
    <source>
        <dbReference type="ARBA" id="ARBA00006434"/>
    </source>
</evidence>
<feature type="transmembrane region" description="Helical" evidence="6">
    <location>
        <begin position="46"/>
        <end position="74"/>
    </location>
</feature>
<dbReference type="NCBIfam" id="TIGR00813">
    <property type="entry name" value="sss"/>
    <property type="match status" value="1"/>
</dbReference>
<feature type="transmembrane region" description="Helical" evidence="6">
    <location>
        <begin position="80"/>
        <end position="99"/>
    </location>
</feature>
<gene>
    <name evidence="7" type="ORF">METZ01_LOCUS30056</name>
</gene>
<feature type="transmembrane region" description="Helical" evidence="6">
    <location>
        <begin position="120"/>
        <end position="145"/>
    </location>
</feature>
<feature type="transmembrane region" description="Helical" evidence="6">
    <location>
        <begin position="552"/>
        <end position="573"/>
    </location>
</feature>
<feature type="transmembrane region" description="Helical" evidence="6">
    <location>
        <begin position="519"/>
        <end position="537"/>
    </location>
</feature>
<evidence type="ECO:0000256" key="4">
    <source>
        <dbReference type="ARBA" id="ARBA00022989"/>
    </source>
</evidence>
<dbReference type="GO" id="GO:0005886">
    <property type="term" value="C:plasma membrane"/>
    <property type="evidence" value="ECO:0007669"/>
    <property type="project" value="TreeGrafter"/>
</dbReference>
<keyword evidence="3 6" id="KW-0812">Transmembrane</keyword>
<evidence type="ECO:0000313" key="7">
    <source>
        <dbReference type="EMBL" id="SUZ77202.1"/>
    </source>
</evidence>
<evidence type="ECO:0000256" key="3">
    <source>
        <dbReference type="ARBA" id="ARBA00022692"/>
    </source>
</evidence>